<dbReference type="STRING" id="643562.Daes_0363"/>
<dbReference type="Pfam" id="PF13524">
    <property type="entry name" value="Glyco_trans_1_2"/>
    <property type="match status" value="1"/>
</dbReference>
<dbReference type="SUPFAM" id="SSF53756">
    <property type="entry name" value="UDP-Glycosyltransferase/glycogen phosphorylase"/>
    <property type="match status" value="1"/>
</dbReference>
<protein>
    <recommendedName>
        <fullName evidence="1">Spore protein YkvP/CgeB glycosyl transferase-like domain-containing protein</fullName>
    </recommendedName>
</protein>
<gene>
    <name evidence="2" type="ordered locus">Daes_0363</name>
</gene>
<reference evidence="2 3" key="2">
    <citation type="journal article" date="2014" name="Genome Announc.">
        <title>Complete Genome Sequence of the Subsurface, Mesophilic Sulfate-Reducing Bacterium Desulfovibrio aespoeensis Aspo-2.</title>
        <authorList>
            <person name="Pedersen K."/>
            <person name="Bengtsson A."/>
            <person name="Edlund J."/>
            <person name="Rabe L."/>
            <person name="Hazen T."/>
            <person name="Chakraborty R."/>
            <person name="Goodwin L."/>
            <person name="Shapiro N."/>
        </authorList>
    </citation>
    <scope>NUCLEOTIDE SEQUENCE [LARGE SCALE GENOMIC DNA]</scope>
    <source>
        <strain evidence="3">ATCC 700646 / DSM 10631 / Aspo-2</strain>
    </source>
</reference>
<dbReference type="Gene3D" id="3.40.50.2000">
    <property type="entry name" value="Glycogen Phosphorylase B"/>
    <property type="match status" value="1"/>
</dbReference>
<keyword evidence="3" id="KW-1185">Reference proteome</keyword>
<dbReference type="RefSeq" id="WP_013513325.1">
    <property type="nucleotide sequence ID" value="NC_014844.1"/>
</dbReference>
<dbReference type="InterPro" id="IPR055259">
    <property type="entry name" value="YkvP/CgeB_Glyco_trans-like"/>
</dbReference>
<evidence type="ECO:0000313" key="3">
    <source>
        <dbReference type="Proteomes" id="UP000002191"/>
    </source>
</evidence>
<dbReference type="eggNOG" id="COG4641">
    <property type="taxonomic scope" value="Bacteria"/>
</dbReference>
<accession>E6VWY2</accession>
<evidence type="ECO:0000259" key="1">
    <source>
        <dbReference type="Pfam" id="PF13524"/>
    </source>
</evidence>
<name>E6VWY2_PSEA9</name>
<evidence type="ECO:0000313" key="2">
    <source>
        <dbReference type="EMBL" id="ADU61388.1"/>
    </source>
</evidence>
<sequence>MTTEGKPGYGPGMRDMKKICLIDSPVTLKAAFEELGCEVLALNGSPEPFLALDETLAERGFAPDLVMQVESLGPRCLVTGLDGLDCPALLWCIDPHLNGYWHGAYARLFDLTCSTQLASVPVLRQRGARDVRWLPTFGHGSASPDHAARAWDAAFVGRLTAERPARTWMVRLLEERCAGYALAVRQGLTFGAMMDLYRDARIIPNQSILGEVNFRLFEGASCGCLVLSEALGEEQETLFAPGREFDTYGDAVELDEKLTMYLKNPRLTQAMGRAARERVLAEHTALHRARRILEWARDAVDGRARGRDADLWTALTAAAMQEGGVIGISAGEALARLAGCGCDPATADIFADVACAILRVQAVDGKTGPMASTMDALLAVGMCADSPGVNLTGSMAALRLGRFDAARAFWYRHVKAMGISNPGQPDTPAALLTLWARDLSRRGRVVRAGFAFDPAVHLPDSAVECLLALLADQPEHLPTLRLLDAMLRPLPGLSQLRVGFLSVLTLHERKEWRLALELALASLRACRLASGLDELALARTLARSQGQDSAFARALAVGDRSGLLAARLGA</sequence>
<feature type="domain" description="Spore protein YkvP/CgeB glycosyl transferase-like" evidence="1">
    <location>
        <begin position="185"/>
        <end position="294"/>
    </location>
</feature>
<proteinExistence type="predicted"/>
<reference evidence="3" key="1">
    <citation type="submission" date="2010-12" db="EMBL/GenBank/DDBJ databases">
        <title>Complete sequence of Desulfovibrio aespoeensis Aspo-2.</title>
        <authorList>
            <consortium name="US DOE Joint Genome Institute"/>
            <person name="Lucas S."/>
            <person name="Copeland A."/>
            <person name="Lapidus A."/>
            <person name="Cheng J.-F."/>
            <person name="Goodwin L."/>
            <person name="Pitluck S."/>
            <person name="Chertkov O."/>
            <person name="Misra M."/>
            <person name="Detter J.C."/>
            <person name="Han C."/>
            <person name="Tapia R."/>
            <person name="Land M."/>
            <person name="Hauser L."/>
            <person name="Kyrpides N."/>
            <person name="Ivanova N."/>
            <person name="Ovchinnikova G."/>
            <person name="Pedersen K."/>
            <person name="Jagevall S."/>
            <person name="Hazen T."/>
            <person name="Woyke T."/>
        </authorList>
    </citation>
    <scope>NUCLEOTIDE SEQUENCE [LARGE SCALE GENOMIC DNA]</scope>
    <source>
        <strain evidence="3">ATCC 700646 / DSM 10631 / Aspo-2</strain>
    </source>
</reference>
<dbReference type="HOGENOM" id="CLU_453249_0_0_7"/>
<dbReference type="Proteomes" id="UP000002191">
    <property type="component" value="Chromosome"/>
</dbReference>
<dbReference type="OrthoDB" id="5464538at2"/>
<organism evidence="2 3">
    <name type="scientific">Pseudodesulfovibrio aespoeensis (strain ATCC 700646 / DSM 10631 / Aspo-2)</name>
    <name type="common">Desulfovibrio aespoeensis</name>
    <dbReference type="NCBI Taxonomy" id="643562"/>
    <lineage>
        <taxon>Bacteria</taxon>
        <taxon>Pseudomonadati</taxon>
        <taxon>Thermodesulfobacteriota</taxon>
        <taxon>Desulfovibrionia</taxon>
        <taxon>Desulfovibrionales</taxon>
        <taxon>Desulfovibrionaceae</taxon>
    </lineage>
</organism>
<dbReference type="EMBL" id="CP002431">
    <property type="protein sequence ID" value="ADU61388.1"/>
    <property type="molecule type" value="Genomic_DNA"/>
</dbReference>
<dbReference type="AlphaFoldDB" id="E6VWY2"/>
<dbReference type="KEGG" id="das:Daes_0363"/>